<evidence type="ECO:0000313" key="2">
    <source>
        <dbReference type="Proteomes" id="UP000017836"/>
    </source>
</evidence>
<dbReference type="STRING" id="13333.U5CYT4"/>
<gene>
    <name evidence="1" type="ORF">AMTR_s00192p00043570</name>
</gene>
<keyword evidence="2" id="KW-1185">Reference proteome</keyword>
<feature type="non-terminal residue" evidence="1">
    <location>
        <position position="53"/>
    </location>
</feature>
<reference evidence="2" key="1">
    <citation type="journal article" date="2013" name="Science">
        <title>The Amborella genome and the evolution of flowering plants.</title>
        <authorList>
            <consortium name="Amborella Genome Project"/>
        </authorList>
    </citation>
    <scope>NUCLEOTIDE SEQUENCE [LARGE SCALE GENOMIC DNA]</scope>
</reference>
<name>U5CYT4_AMBTC</name>
<dbReference type="EMBL" id="KI392094">
    <property type="protein sequence ID" value="ERN18496.1"/>
    <property type="molecule type" value="Genomic_DNA"/>
</dbReference>
<dbReference type="HOGENOM" id="CLU_3074811_0_0_1"/>
<sequence>MVGDCSIKSFYDQSNSSASLSLSNPLLILPSTSNADSLYALKTITHVLASHSI</sequence>
<accession>U5CYT4</accession>
<protein>
    <submittedName>
        <fullName evidence="1">Uncharacterized protein</fullName>
    </submittedName>
</protein>
<organism evidence="1 2">
    <name type="scientific">Amborella trichopoda</name>
    <dbReference type="NCBI Taxonomy" id="13333"/>
    <lineage>
        <taxon>Eukaryota</taxon>
        <taxon>Viridiplantae</taxon>
        <taxon>Streptophyta</taxon>
        <taxon>Embryophyta</taxon>
        <taxon>Tracheophyta</taxon>
        <taxon>Spermatophyta</taxon>
        <taxon>Magnoliopsida</taxon>
        <taxon>Amborellales</taxon>
        <taxon>Amborellaceae</taxon>
        <taxon>Amborella</taxon>
    </lineage>
</organism>
<dbReference type="Gramene" id="ERN18496">
    <property type="protein sequence ID" value="ERN18496"/>
    <property type="gene ID" value="AMTR_s00192p00043570"/>
</dbReference>
<evidence type="ECO:0000313" key="1">
    <source>
        <dbReference type="EMBL" id="ERN18496.1"/>
    </source>
</evidence>
<dbReference type="Proteomes" id="UP000017836">
    <property type="component" value="Unassembled WGS sequence"/>
</dbReference>
<dbReference type="AlphaFoldDB" id="U5CYT4"/>
<proteinExistence type="predicted"/>